<sequence length="49" mass="5771">MSRNQVLLFADRYSPFAIRYLPDLPISRFHNLPISSARQEPRPPRIFAD</sequence>
<protein>
    <submittedName>
        <fullName evidence="1">Uncharacterized protein</fullName>
    </submittedName>
</protein>
<dbReference type="RefSeq" id="WP_259100131.1">
    <property type="nucleotide sequence ID" value="NZ_CP130454.1"/>
</dbReference>
<organism evidence="1 2">
    <name type="scientific">Candidatus Fervidibacter sacchari</name>
    <dbReference type="NCBI Taxonomy" id="1448929"/>
    <lineage>
        <taxon>Bacteria</taxon>
        <taxon>Candidatus Fervidibacterota</taxon>
        <taxon>Candidatus Fervidibacter</taxon>
    </lineage>
</organism>
<gene>
    <name evidence="1" type="ORF">M2350_002972</name>
</gene>
<dbReference type="EMBL" id="JANUCP010000005">
    <property type="protein sequence ID" value="MCS3920543.1"/>
    <property type="molecule type" value="Genomic_DNA"/>
</dbReference>
<comment type="caution">
    <text evidence="1">The sequence shown here is derived from an EMBL/GenBank/DDBJ whole genome shotgun (WGS) entry which is preliminary data.</text>
</comment>
<reference evidence="1 2" key="1">
    <citation type="submission" date="2022-08" db="EMBL/GenBank/DDBJ databases">
        <title>Bacterial and archaeal communities from various locations to study Microbial Dark Matter (Phase II).</title>
        <authorList>
            <person name="Stepanauskas R."/>
        </authorList>
    </citation>
    <scope>NUCLEOTIDE SEQUENCE [LARGE SCALE GENOMIC DNA]</scope>
    <source>
        <strain evidence="1 2">PD1</strain>
    </source>
</reference>
<dbReference type="Proteomes" id="UP001204798">
    <property type="component" value="Unassembled WGS sequence"/>
</dbReference>
<evidence type="ECO:0000313" key="2">
    <source>
        <dbReference type="Proteomes" id="UP001204798"/>
    </source>
</evidence>
<evidence type="ECO:0000313" key="1">
    <source>
        <dbReference type="EMBL" id="MCS3920543.1"/>
    </source>
</evidence>
<name>A0ABT2ERF0_9BACT</name>
<accession>A0ABT2ERF0</accession>
<keyword evidence="2" id="KW-1185">Reference proteome</keyword>
<proteinExistence type="predicted"/>